<name>A0A165XNT8_9BACI</name>
<dbReference type="PANTHER" id="PTHR40066">
    <property type="entry name" value="UPF0473 PROTEIN CBO2561/CLC_2432"/>
    <property type="match status" value="1"/>
</dbReference>
<gene>
    <name evidence="3" type="ORF">AP3564_18635</name>
    <name evidence="4" type="ORF">AZI98_09250</name>
</gene>
<evidence type="ECO:0000313" key="4">
    <source>
        <dbReference type="EMBL" id="KZN96235.1"/>
    </source>
</evidence>
<dbReference type="AlphaFoldDB" id="A0A165XNT8"/>
<dbReference type="OrthoDB" id="2086132at2"/>
<dbReference type="Proteomes" id="UP000214606">
    <property type="component" value="Chromosome"/>
</dbReference>
<dbReference type="HAMAP" id="MF_01448">
    <property type="entry name" value="UPF0473"/>
    <property type="match status" value="1"/>
</dbReference>
<evidence type="ECO:0000313" key="3">
    <source>
        <dbReference type="EMBL" id="ASS92002.1"/>
    </source>
</evidence>
<protein>
    <recommendedName>
        <fullName evidence="2">UPF0473 protein AP3564_18635</fullName>
    </recommendedName>
</protein>
<sequence length="92" mass="10639">MEGEKHITVIDENGNEQLYEILFTFNSDEFDKSYVLYYPIGIDDEEDEDGIEIHAASYIPNEDGEGGKLEPVETDEEWEMIEAVLNTFLEEE</sequence>
<evidence type="ECO:0000256" key="2">
    <source>
        <dbReference type="HAMAP-Rule" id="MF_01448"/>
    </source>
</evidence>
<dbReference type="GeneID" id="301126934"/>
<accession>A0A165XNT8</accession>
<keyword evidence="5" id="KW-1185">Reference proteome</keyword>
<dbReference type="Proteomes" id="UP000076476">
    <property type="component" value="Unassembled WGS sequence"/>
</dbReference>
<reference evidence="4 5" key="1">
    <citation type="submission" date="2016-04" db="EMBL/GenBank/DDBJ databases">
        <title>Draft genome sequence of Aeribacillus pallidus 8m3 from petroleum reservoir.</title>
        <authorList>
            <person name="Poltaraus A.B."/>
            <person name="Nazina T.N."/>
            <person name="Tourova T.P."/>
            <person name="Malakho S.M."/>
            <person name="Korshunova A.V."/>
            <person name="Sokolova D.S."/>
        </authorList>
    </citation>
    <scope>NUCLEOTIDE SEQUENCE [LARGE SCALE GENOMIC DNA]</scope>
    <source>
        <strain evidence="4 5">8m3</strain>
    </source>
</reference>
<dbReference type="Pfam" id="PF06949">
    <property type="entry name" value="DUF1292"/>
    <property type="match status" value="1"/>
</dbReference>
<dbReference type="EMBL" id="LWBR01000024">
    <property type="protein sequence ID" value="KZN96235.1"/>
    <property type="molecule type" value="Genomic_DNA"/>
</dbReference>
<evidence type="ECO:0000256" key="1">
    <source>
        <dbReference type="ARBA" id="ARBA00008439"/>
    </source>
</evidence>
<dbReference type="STRING" id="33936.AZI98_09250"/>
<dbReference type="EMBL" id="CP017703">
    <property type="protein sequence ID" value="ASS92002.1"/>
    <property type="molecule type" value="Genomic_DNA"/>
</dbReference>
<accession>A0A161YYI1</accession>
<dbReference type="InterPro" id="IPR009711">
    <property type="entry name" value="UPF0473"/>
</dbReference>
<organism evidence="4 5">
    <name type="scientific">Aeribacillus pallidus</name>
    <dbReference type="NCBI Taxonomy" id="33936"/>
    <lineage>
        <taxon>Bacteria</taxon>
        <taxon>Bacillati</taxon>
        <taxon>Bacillota</taxon>
        <taxon>Bacilli</taxon>
        <taxon>Bacillales</taxon>
        <taxon>Bacillaceae</taxon>
        <taxon>Aeribacillus</taxon>
    </lineage>
</organism>
<dbReference type="PANTHER" id="PTHR40066:SF1">
    <property type="entry name" value="UPF0473 PROTEIN CBO2561_CLC_2432"/>
    <property type="match status" value="1"/>
</dbReference>
<dbReference type="RefSeq" id="WP_063387996.1">
    <property type="nucleotide sequence ID" value="NZ_CP017703.1"/>
</dbReference>
<comment type="similarity">
    <text evidence="1 2">Belongs to the UPF0473 family.</text>
</comment>
<dbReference type="NCBIfam" id="NF010217">
    <property type="entry name" value="PRK13678.1-4"/>
    <property type="match status" value="1"/>
</dbReference>
<proteinExistence type="inferred from homology"/>
<evidence type="ECO:0000313" key="6">
    <source>
        <dbReference type="Proteomes" id="UP000214606"/>
    </source>
</evidence>
<evidence type="ECO:0000313" key="5">
    <source>
        <dbReference type="Proteomes" id="UP000076476"/>
    </source>
</evidence>
<reference evidence="3 6" key="2">
    <citation type="submission" date="2016-10" db="EMBL/GenBank/DDBJ databases">
        <title>The whole genome sequencing and assembly of Aeribacillus pallidus KCTC3564 strain.</title>
        <authorList>
            <person name="Lee Y.-J."/>
            <person name="Park M.-K."/>
            <person name="Yi H."/>
            <person name="Bahn Y.-S."/>
            <person name="Kim J.F."/>
            <person name="Lee D.-W."/>
        </authorList>
    </citation>
    <scope>NUCLEOTIDE SEQUENCE [LARGE SCALE GENOMIC DNA]</scope>
    <source>
        <strain evidence="3 6">KCTC3564</strain>
    </source>
</reference>
<dbReference type="NCBIfam" id="NF010221">
    <property type="entry name" value="PRK13678.2-4"/>
    <property type="match status" value="1"/>
</dbReference>
<dbReference type="KEGG" id="apak:AP3564_18635"/>